<gene>
    <name evidence="1" type="ORF">J2S15_000318</name>
</gene>
<sequence length="205" mass="22117">MTKRDIRVTGAEKSMGGDYGRINVTGSAKFMGDVNAEDVTITGMAKFEKNLETGRLVVSGSLKSDGDIKGDHMTVNGMLKSDRGVIYANQITVNGSLDNDGEINADRIRINGKVKGNQMMGDDIEIAQGFNLTQLIIRTAPANKLVNIECTTLKASVLKCDTISANEITLTNHCKVNTVICDGLLVVDSTCDVMNIEGDCRIERI</sequence>
<keyword evidence="2" id="KW-1185">Reference proteome</keyword>
<comment type="caution">
    <text evidence="1">The sequence shown here is derived from an EMBL/GenBank/DDBJ whole genome shotgun (WGS) entry which is preliminary data.</text>
</comment>
<dbReference type="RefSeq" id="WP_307404823.1">
    <property type="nucleotide sequence ID" value="NZ_JAUSUR010000001.1"/>
</dbReference>
<organism evidence="1 2">
    <name type="scientific">Breznakia pachnodae</name>
    <dbReference type="NCBI Taxonomy" id="265178"/>
    <lineage>
        <taxon>Bacteria</taxon>
        <taxon>Bacillati</taxon>
        <taxon>Bacillota</taxon>
        <taxon>Erysipelotrichia</taxon>
        <taxon>Erysipelotrichales</taxon>
        <taxon>Erysipelotrichaceae</taxon>
        <taxon>Breznakia</taxon>
    </lineage>
</organism>
<proteinExistence type="predicted"/>
<name>A0ABU0DY77_9FIRM</name>
<reference evidence="1 2" key="1">
    <citation type="submission" date="2023-07" db="EMBL/GenBank/DDBJ databases">
        <title>Genomic Encyclopedia of Type Strains, Phase IV (KMG-IV): sequencing the most valuable type-strain genomes for metagenomic binning, comparative biology and taxonomic classification.</title>
        <authorList>
            <person name="Goeker M."/>
        </authorList>
    </citation>
    <scope>NUCLEOTIDE SEQUENCE [LARGE SCALE GENOMIC DNA]</scope>
    <source>
        <strain evidence="1 2">DSM 16784</strain>
    </source>
</reference>
<accession>A0ABU0DY77</accession>
<protein>
    <submittedName>
        <fullName evidence="1">Cytoskeletal protein CcmA (Bactofilin family)</fullName>
    </submittedName>
</protein>
<evidence type="ECO:0000313" key="1">
    <source>
        <dbReference type="EMBL" id="MDQ0359587.1"/>
    </source>
</evidence>
<dbReference type="EMBL" id="JAUSUR010000001">
    <property type="protein sequence ID" value="MDQ0359587.1"/>
    <property type="molecule type" value="Genomic_DNA"/>
</dbReference>
<evidence type="ECO:0000313" key="2">
    <source>
        <dbReference type="Proteomes" id="UP001230220"/>
    </source>
</evidence>
<dbReference type="Proteomes" id="UP001230220">
    <property type="component" value="Unassembled WGS sequence"/>
</dbReference>